<keyword evidence="2" id="KW-0479">Metal-binding</keyword>
<sequence>MIHFGKISEQEFLADYWQKKPLLIKQAIPNFISPVAPDELAGLSLEEEFESRLITGSTIDNQWSLTNGPFSEDTFSILPEQDWTLLVQGVDRFVDEIYDLIKHFDFIPRWRFDDVMISYAAKGGSVGPHFDYYDVFLLQGSGRRRWHISSKHCELDNYLDDVPLRIMNTFEAEHVWDVEPGDVLYVPPKVAHHGVSLDDECTTLSFGYRAYSKQELFESIDQQSSDRNQYYQDPIWENQNTPALIPSSAINQAQKILNINTEEFACFVTQLDTLDVQLLQHFEVDEFDKNAHYQLHPSCKIAYLLEGETLKVFINGEQFDTQAFETQTMVQFCNNRTINAAQYPELTIHLFKKNLVVIID</sequence>
<protein>
    <recommendedName>
        <fullName evidence="6">JmjC domain-containing protein</fullName>
    </recommendedName>
</protein>
<evidence type="ECO:0000256" key="5">
    <source>
        <dbReference type="ARBA" id="ARBA00023004"/>
    </source>
</evidence>
<evidence type="ECO:0000256" key="1">
    <source>
        <dbReference type="ARBA" id="ARBA00001954"/>
    </source>
</evidence>
<dbReference type="PROSITE" id="PS51184">
    <property type="entry name" value="JMJC"/>
    <property type="match status" value="1"/>
</dbReference>
<dbReference type="Pfam" id="PF20514">
    <property type="entry name" value="WHD_ROXA"/>
    <property type="match status" value="1"/>
</dbReference>
<keyword evidence="5" id="KW-0408">Iron</keyword>
<dbReference type="Pfam" id="PF08007">
    <property type="entry name" value="JmjC_2"/>
    <property type="match status" value="1"/>
</dbReference>
<accession>A0A1W1DK28</accession>
<dbReference type="Gene3D" id="2.60.120.650">
    <property type="entry name" value="Cupin"/>
    <property type="match status" value="1"/>
</dbReference>
<dbReference type="PANTHER" id="PTHR13096:SF8">
    <property type="entry name" value="RIBOSOMAL OXYGENASE 1"/>
    <property type="match status" value="1"/>
</dbReference>
<proteinExistence type="predicted"/>
<evidence type="ECO:0000256" key="4">
    <source>
        <dbReference type="ARBA" id="ARBA00023002"/>
    </source>
</evidence>
<dbReference type="InterPro" id="IPR003347">
    <property type="entry name" value="JmjC_dom"/>
</dbReference>
<evidence type="ECO:0000256" key="2">
    <source>
        <dbReference type="ARBA" id="ARBA00022723"/>
    </source>
</evidence>
<evidence type="ECO:0000256" key="3">
    <source>
        <dbReference type="ARBA" id="ARBA00022964"/>
    </source>
</evidence>
<gene>
    <name evidence="7" type="ORF">MNB_SUP05-6-1035</name>
</gene>
<keyword evidence="3" id="KW-0223">Dioxygenase</keyword>
<evidence type="ECO:0000313" key="7">
    <source>
        <dbReference type="EMBL" id="SFV81772.1"/>
    </source>
</evidence>
<dbReference type="EMBL" id="FPHV01000089">
    <property type="protein sequence ID" value="SFV81772.1"/>
    <property type="molecule type" value="Genomic_DNA"/>
</dbReference>
<dbReference type="SMART" id="SM00558">
    <property type="entry name" value="JmjC"/>
    <property type="match status" value="1"/>
</dbReference>
<comment type="cofactor">
    <cofactor evidence="1">
        <name>Fe(2+)</name>
        <dbReference type="ChEBI" id="CHEBI:29033"/>
    </cofactor>
</comment>
<dbReference type="AlphaFoldDB" id="A0A1W1DK28"/>
<dbReference type="Gene3D" id="3.40.366.30">
    <property type="entry name" value="50S ribosomal protein L16 arginine hydroxylase, Chain A, Domain 2"/>
    <property type="match status" value="1"/>
</dbReference>
<feature type="domain" description="JmjC" evidence="6">
    <location>
        <begin position="96"/>
        <end position="225"/>
    </location>
</feature>
<dbReference type="InterPro" id="IPR039994">
    <property type="entry name" value="NO66-like"/>
</dbReference>
<dbReference type="InterPro" id="IPR046799">
    <property type="entry name" value="ROXA-like_wH"/>
</dbReference>
<dbReference type="GO" id="GO:0016706">
    <property type="term" value="F:2-oxoglutarate-dependent dioxygenase activity"/>
    <property type="evidence" value="ECO:0007669"/>
    <property type="project" value="TreeGrafter"/>
</dbReference>
<dbReference type="GO" id="GO:0046872">
    <property type="term" value="F:metal ion binding"/>
    <property type="evidence" value="ECO:0007669"/>
    <property type="project" value="UniProtKB-KW"/>
</dbReference>
<dbReference type="PANTHER" id="PTHR13096">
    <property type="entry name" value="MINA53 MYC INDUCED NUCLEAR ANTIGEN"/>
    <property type="match status" value="1"/>
</dbReference>
<keyword evidence="4" id="KW-0560">Oxidoreductase</keyword>
<name>A0A1W1DK28_9ZZZZ</name>
<organism evidence="7">
    <name type="scientific">hydrothermal vent metagenome</name>
    <dbReference type="NCBI Taxonomy" id="652676"/>
    <lineage>
        <taxon>unclassified sequences</taxon>
        <taxon>metagenomes</taxon>
        <taxon>ecological metagenomes</taxon>
    </lineage>
</organism>
<dbReference type="SUPFAM" id="SSF51197">
    <property type="entry name" value="Clavaminate synthase-like"/>
    <property type="match status" value="1"/>
</dbReference>
<reference evidence="7" key="1">
    <citation type="submission" date="2016-10" db="EMBL/GenBank/DDBJ databases">
        <authorList>
            <person name="de Groot N.N."/>
        </authorList>
    </citation>
    <scope>NUCLEOTIDE SEQUENCE</scope>
</reference>
<evidence type="ECO:0000259" key="6">
    <source>
        <dbReference type="PROSITE" id="PS51184"/>
    </source>
</evidence>